<dbReference type="SUPFAM" id="SSF110296">
    <property type="entry name" value="Oligoxyloglucan reducing end-specific cellobiohydrolase"/>
    <property type="match status" value="1"/>
</dbReference>
<keyword evidence="3" id="KW-1185">Reference proteome</keyword>
<evidence type="ECO:0000313" key="3">
    <source>
        <dbReference type="Proteomes" id="UP000075615"/>
    </source>
</evidence>
<organism evidence="2 3">
    <name type="scientific">Roseivirga echinicomitans</name>
    <dbReference type="NCBI Taxonomy" id="296218"/>
    <lineage>
        <taxon>Bacteria</taxon>
        <taxon>Pseudomonadati</taxon>
        <taxon>Bacteroidota</taxon>
        <taxon>Cytophagia</taxon>
        <taxon>Cytophagales</taxon>
        <taxon>Roseivirgaceae</taxon>
        <taxon>Roseivirga</taxon>
    </lineage>
</organism>
<evidence type="ECO:0000313" key="2">
    <source>
        <dbReference type="EMBL" id="KYG72697.1"/>
    </source>
</evidence>
<dbReference type="Proteomes" id="UP000075615">
    <property type="component" value="Unassembled WGS sequence"/>
</dbReference>
<accession>A0A150X1T8</accession>
<proteinExistence type="predicted"/>
<reference evidence="2 3" key="1">
    <citation type="submission" date="2016-01" db="EMBL/GenBank/DDBJ databases">
        <title>Genome sequencing of Roseivirga echinicomitans KMM 6058.</title>
        <authorList>
            <person name="Selvaratnam C."/>
            <person name="Thevarajoo S."/>
            <person name="Goh K.M."/>
            <person name="Ee R."/>
            <person name="Chan K.-G."/>
            <person name="Chong C.S."/>
        </authorList>
    </citation>
    <scope>NUCLEOTIDE SEQUENCE [LARGE SCALE GENOMIC DNA]</scope>
    <source>
        <strain evidence="2 3">KMM 6058</strain>
    </source>
</reference>
<dbReference type="EMBL" id="LRDB01000050">
    <property type="protein sequence ID" value="KYG72697.1"/>
    <property type="molecule type" value="Genomic_DNA"/>
</dbReference>
<name>A0A150X1T8_9BACT</name>
<feature type="region of interest" description="Disordered" evidence="1">
    <location>
        <begin position="1"/>
        <end position="23"/>
    </location>
</feature>
<sequence>MLFLSACGNDDDEPNPDKPDAGGASALVSTIMEPTELFKATKLVVSENGQYIVLGLDTRIDGSNANYKFYFSKDTGESFSELSGTSDFTAVSNNGILLSGYKLKNLNDNSDQQIPQISYSPEPVMDVNGVAYYVNGTIHKFENGQSINLGIAVNALLGEMIYSNGKIGFLSLYYRTLAEYDIATNTLTSRLWPAFDERRLRGTSANNNNKAKLSYNEGYFGYASAGAAVVVAPNDQITYYDYPSTYDYQDNPIAVMVEDGKMYVDLYENPLRTGNYNTVVKTTFEASGSTLTKTDIAFPRTAKVNGTVYYSGFIEGGKYRDYGIVKSTASGKEYVNTKVNFDNKYSNTGFVMEVGDHLYFRNKKYDTSAKTYQSSEFKNLLYGYADAQKTVAYTGEGTFSTTNNGSSWKLENANGIAPNFVIKNNKGGYYALIYNEYYYVPSGTGFQYSKFDMAVYSSSDAYNWQLISEHKNVDGMAPKAISPEGHLVYLENRNPMGNPDFVSNLSTDEGISFKSFKNEVAGAVSYVGTYSSYHKMASGRHVAFTYQNPNFIAISCTGLTDGCSEQQVMAAEVPSGVFKVFYNSNDEAIIGGKTVFKITGL</sequence>
<protein>
    <submittedName>
        <fullName evidence="2">Uncharacterized protein</fullName>
    </submittedName>
</protein>
<comment type="caution">
    <text evidence="2">The sequence shown here is derived from an EMBL/GenBank/DDBJ whole genome shotgun (WGS) entry which is preliminary data.</text>
</comment>
<evidence type="ECO:0000256" key="1">
    <source>
        <dbReference type="SAM" id="MobiDB-lite"/>
    </source>
</evidence>
<gene>
    <name evidence="2" type="ORF">AWN68_08295</name>
</gene>
<dbReference type="AlphaFoldDB" id="A0A150X1T8"/>